<feature type="region of interest" description="Disordered" evidence="1">
    <location>
        <begin position="537"/>
        <end position="557"/>
    </location>
</feature>
<feature type="region of interest" description="Disordered" evidence="1">
    <location>
        <begin position="469"/>
        <end position="502"/>
    </location>
</feature>
<name>A0A1E5UQD4_9POAL</name>
<feature type="region of interest" description="Disordered" evidence="1">
    <location>
        <begin position="252"/>
        <end position="398"/>
    </location>
</feature>
<evidence type="ECO:0000313" key="3">
    <source>
        <dbReference type="Proteomes" id="UP000095767"/>
    </source>
</evidence>
<evidence type="ECO:0000256" key="1">
    <source>
        <dbReference type="SAM" id="MobiDB-lite"/>
    </source>
</evidence>
<dbReference type="Proteomes" id="UP000095767">
    <property type="component" value="Unassembled WGS sequence"/>
</dbReference>
<dbReference type="AlphaFoldDB" id="A0A1E5UQD4"/>
<comment type="caution">
    <text evidence="2">The sequence shown here is derived from an EMBL/GenBank/DDBJ whole genome shotgun (WGS) entry which is preliminary data.</text>
</comment>
<sequence>MADPAAMHKVEVTEEDVAVTVEFAPYTTTVGRINSLVVWGFLPHQEEPHWHLPPLRGGRVPICFRAKMTDSNKGWHSEWFYVANPLLPLPMFSGRFAQKVDEWEWVTGEDEKKAWVRPMLALLRPLKDAGLTGVWVLWTFFERRVQPLAARAHPFFQYTSAGDSTRTSQEPLTLAEMRSRVWTVIKRGKEEDDIAEIERLEAGLAPEPAARHEGNDPFVPLCARPYYLPLLEDRDRRATNRAENERLRARSLEKKKWKAEKARRHMQRAQRGSLSEELEKEEVIDDDDEEGGDNDDDDDDDDNDDLGERYAEALGLGKRSAEGAVGEPSSKRLHADPSQGLLGAAPSSGDILGQSGDVPSSTEGAPRNVEPAPTVEVEPLAPTMEVEPNPAVESLQTAVAQPTVPPLPAVTLAMPPPARTSTGSSVGVNPWLQFLPCSSSPLLRAAPIVAVGTSSSATTAATGSVAAAEGGAMAGHEEVPGVGAVPRSMTEPQAKEIPPGGAAAGETEVLDLMGDASEEEEDLAALLEVAIDEEVVEKMDPKRSEALPDEAGQETGA</sequence>
<dbReference type="EMBL" id="LWDX02068061">
    <property type="protein sequence ID" value="OEL15081.1"/>
    <property type="molecule type" value="Genomic_DNA"/>
</dbReference>
<gene>
    <name evidence="2" type="ORF">BAE44_0023900</name>
</gene>
<feature type="compositionally biased region" description="Basic residues" evidence="1">
    <location>
        <begin position="255"/>
        <end position="268"/>
    </location>
</feature>
<reference evidence="2 3" key="1">
    <citation type="submission" date="2016-09" db="EMBL/GenBank/DDBJ databases">
        <title>The draft genome of Dichanthelium oligosanthes: A C3 panicoid grass species.</title>
        <authorList>
            <person name="Studer A.J."/>
            <person name="Schnable J.C."/>
            <person name="Brutnell T.P."/>
        </authorList>
    </citation>
    <scope>NUCLEOTIDE SEQUENCE [LARGE SCALE GENOMIC DNA]</scope>
    <source>
        <strain evidence="3">cv. Kellogg 1175</strain>
        <tissue evidence="2">Leaf</tissue>
    </source>
</reference>
<evidence type="ECO:0000313" key="2">
    <source>
        <dbReference type="EMBL" id="OEL15081.1"/>
    </source>
</evidence>
<feature type="compositionally biased region" description="Acidic residues" evidence="1">
    <location>
        <begin position="547"/>
        <end position="557"/>
    </location>
</feature>
<feature type="compositionally biased region" description="Acidic residues" evidence="1">
    <location>
        <begin position="276"/>
        <end position="305"/>
    </location>
</feature>
<accession>A0A1E5UQD4</accession>
<dbReference type="PANTHER" id="PTHR33026:SF7">
    <property type="entry name" value="OS03G0100275 PROTEIN"/>
    <property type="match status" value="1"/>
</dbReference>
<dbReference type="STRING" id="888268.A0A1E5UQD4"/>
<dbReference type="PANTHER" id="PTHR33026">
    <property type="entry name" value="OS06G0360600 PROTEIN"/>
    <property type="match status" value="1"/>
</dbReference>
<protein>
    <submittedName>
        <fullName evidence="2">Uncharacterized protein</fullName>
    </submittedName>
</protein>
<organism evidence="2 3">
    <name type="scientific">Dichanthelium oligosanthes</name>
    <dbReference type="NCBI Taxonomy" id="888268"/>
    <lineage>
        <taxon>Eukaryota</taxon>
        <taxon>Viridiplantae</taxon>
        <taxon>Streptophyta</taxon>
        <taxon>Embryophyta</taxon>
        <taxon>Tracheophyta</taxon>
        <taxon>Spermatophyta</taxon>
        <taxon>Magnoliopsida</taxon>
        <taxon>Liliopsida</taxon>
        <taxon>Poales</taxon>
        <taxon>Poaceae</taxon>
        <taxon>PACMAD clade</taxon>
        <taxon>Panicoideae</taxon>
        <taxon>Panicodae</taxon>
        <taxon>Paniceae</taxon>
        <taxon>Dichantheliinae</taxon>
        <taxon>Dichanthelium</taxon>
    </lineage>
</organism>
<keyword evidence="3" id="KW-1185">Reference proteome</keyword>
<feature type="compositionally biased region" description="Basic and acidic residues" evidence="1">
    <location>
        <begin position="537"/>
        <end position="546"/>
    </location>
</feature>
<proteinExistence type="predicted"/>